<comment type="similarity">
    <text evidence="2">Belongs to the purine permeases (TC 2.A.7.14) family.</text>
</comment>
<dbReference type="GO" id="GO:0005345">
    <property type="term" value="F:purine nucleobase transmembrane transporter activity"/>
    <property type="evidence" value="ECO:0007669"/>
    <property type="project" value="UniProtKB-ARBA"/>
</dbReference>
<dbReference type="InterPro" id="IPR037185">
    <property type="entry name" value="EmrE-like"/>
</dbReference>
<dbReference type="EMBL" id="BDIP01000265">
    <property type="protein sequence ID" value="GIQ80900.1"/>
    <property type="molecule type" value="Genomic_DNA"/>
</dbReference>
<accession>A0A9K3CR36</accession>
<sequence length="398" mass="43594">MTRKGPYLRPNALVIDTGSGSVDTVADVESGVSVGERESGGLSDMVTWHTVKTGIVSLLFLICFSAQSLLVKYNDDVLGISYPWLGAVFLTAGWPVNAASLVYTRISGDNTYHKPSFEWVAHLKRMFSRYTFLGVLDGVHISLLSIGLNALPGSVYMIIKSSSLPFNLILSRIMVGKKFTPHNLIAVVLVTTGICVIGFEPEDASYPILKDTGYAMAFACSLASAFIDALQTCLAQVLFEDARVPKNQRTAEDVTQTAFYNGLVSFLLVLPMPWIVGENQDWDITDNMYWIVSIGVAMSKQLGYLFKFYTCMLASALFVGIVDMIRRVVVIIGCVMLYGEAWTTYKLVSVILVVTGFGVYVHGGYLKEKGANTGERERLTPANSETEGGSFSMFRTDS</sequence>
<feature type="compositionally biased region" description="Polar residues" evidence="7">
    <location>
        <begin position="381"/>
        <end position="398"/>
    </location>
</feature>
<keyword evidence="4 8" id="KW-0812">Transmembrane</keyword>
<feature type="transmembrane region" description="Helical" evidence="8">
    <location>
        <begin position="313"/>
        <end position="338"/>
    </location>
</feature>
<feature type="transmembrane region" description="Helical" evidence="8">
    <location>
        <begin position="288"/>
        <end position="306"/>
    </location>
</feature>
<evidence type="ECO:0000256" key="3">
    <source>
        <dbReference type="ARBA" id="ARBA00022448"/>
    </source>
</evidence>
<gene>
    <name evidence="9" type="ORF">KIPB_001777</name>
</gene>
<evidence type="ECO:0000313" key="10">
    <source>
        <dbReference type="Proteomes" id="UP000265618"/>
    </source>
</evidence>
<comment type="caution">
    <text evidence="9">The sequence shown here is derived from an EMBL/GenBank/DDBJ whole genome shotgun (WGS) entry which is preliminary data.</text>
</comment>
<dbReference type="Pfam" id="PF16913">
    <property type="entry name" value="PUNUT"/>
    <property type="match status" value="1"/>
</dbReference>
<keyword evidence="6 8" id="KW-0472">Membrane</keyword>
<dbReference type="GO" id="GO:0016020">
    <property type="term" value="C:membrane"/>
    <property type="evidence" value="ECO:0007669"/>
    <property type="project" value="UniProtKB-SubCell"/>
</dbReference>
<proteinExistence type="inferred from homology"/>
<feature type="transmembrane region" description="Helical" evidence="8">
    <location>
        <begin position="82"/>
        <end position="106"/>
    </location>
</feature>
<keyword evidence="10" id="KW-1185">Reference proteome</keyword>
<dbReference type="AlphaFoldDB" id="A0A9K3CR36"/>
<keyword evidence="5 8" id="KW-1133">Transmembrane helix</keyword>
<evidence type="ECO:0000256" key="2">
    <source>
        <dbReference type="ARBA" id="ARBA00006213"/>
    </source>
</evidence>
<feature type="transmembrane region" description="Helical" evidence="8">
    <location>
        <begin position="344"/>
        <end position="366"/>
    </location>
</feature>
<dbReference type="GO" id="GO:0015211">
    <property type="term" value="F:purine nucleoside transmembrane transporter activity"/>
    <property type="evidence" value="ECO:0007669"/>
    <property type="project" value="InterPro"/>
</dbReference>
<feature type="transmembrane region" description="Helical" evidence="8">
    <location>
        <begin position="214"/>
        <end position="238"/>
    </location>
</feature>
<evidence type="ECO:0000256" key="6">
    <source>
        <dbReference type="ARBA" id="ARBA00023136"/>
    </source>
</evidence>
<evidence type="ECO:0000256" key="1">
    <source>
        <dbReference type="ARBA" id="ARBA00004370"/>
    </source>
</evidence>
<dbReference type="Proteomes" id="UP000265618">
    <property type="component" value="Unassembled WGS sequence"/>
</dbReference>
<evidence type="ECO:0000256" key="4">
    <source>
        <dbReference type="ARBA" id="ARBA00022692"/>
    </source>
</evidence>
<keyword evidence="3" id="KW-0813">Transport</keyword>
<protein>
    <submittedName>
        <fullName evidence="9">Purine permease, plant</fullName>
    </submittedName>
</protein>
<dbReference type="SUPFAM" id="SSF103481">
    <property type="entry name" value="Multidrug resistance efflux transporter EmrE"/>
    <property type="match status" value="1"/>
</dbReference>
<dbReference type="InterPro" id="IPR030182">
    <property type="entry name" value="PUP_plant"/>
</dbReference>
<feature type="transmembrane region" description="Helical" evidence="8">
    <location>
        <begin position="182"/>
        <end position="199"/>
    </location>
</feature>
<dbReference type="OrthoDB" id="416555at2759"/>
<reference evidence="9 10" key="1">
    <citation type="journal article" date="2018" name="PLoS ONE">
        <title>The draft genome of Kipferlia bialata reveals reductive genome evolution in fornicate parasites.</title>
        <authorList>
            <person name="Tanifuji G."/>
            <person name="Takabayashi S."/>
            <person name="Kume K."/>
            <person name="Takagi M."/>
            <person name="Nakayama T."/>
            <person name="Kamikawa R."/>
            <person name="Inagaki Y."/>
            <person name="Hashimoto T."/>
        </authorList>
    </citation>
    <scope>NUCLEOTIDE SEQUENCE [LARGE SCALE GENOMIC DNA]</scope>
    <source>
        <strain evidence="9">NY0173</strain>
    </source>
</reference>
<dbReference type="PANTHER" id="PTHR31376">
    <property type="entry name" value="OS09G0467300 PROTEIN-RELATED"/>
    <property type="match status" value="1"/>
</dbReference>
<evidence type="ECO:0000313" key="9">
    <source>
        <dbReference type="EMBL" id="GIQ80900.1"/>
    </source>
</evidence>
<evidence type="ECO:0000256" key="7">
    <source>
        <dbReference type="SAM" id="MobiDB-lite"/>
    </source>
</evidence>
<feature type="transmembrane region" description="Helical" evidence="8">
    <location>
        <begin position="53"/>
        <end position="70"/>
    </location>
</feature>
<feature type="transmembrane region" description="Helical" evidence="8">
    <location>
        <begin position="258"/>
        <end position="276"/>
    </location>
</feature>
<evidence type="ECO:0000256" key="8">
    <source>
        <dbReference type="SAM" id="Phobius"/>
    </source>
</evidence>
<organism evidence="9 10">
    <name type="scientific">Kipferlia bialata</name>
    <dbReference type="NCBI Taxonomy" id="797122"/>
    <lineage>
        <taxon>Eukaryota</taxon>
        <taxon>Metamonada</taxon>
        <taxon>Carpediemonas-like organisms</taxon>
        <taxon>Kipferlia</taxon>
    </lineage>
</organism>
<feature type="region of interest" description="Disordered" evidence="7">
    <location>
        <begin position="373"/>
        <end position="398"/>
    </location>
</feature>
<dbReference type="PANTHER" id="PTHR31376:SF10">
    <property type="entry name" value="PURINE PERMEASE 5-RELATED"/>
    <property type="match status" value="1"/>
</dbReference>
<comment type="subcellular location">
    <subcellularLocation>
        <location evidence="1">Membrane</location>
    </subcellularLocation>
</comment>
<name>A0A9K3CR36_9EUKA</name>
<evidence type="ECO:0000256" key="5">
    <source>
        <dbReference type="ARBA" id="ARBA00022989"/>
    </source>
</evidence>